<proteinExistence type="predicted"/>
<dbReference type="Proteomes" id="UP000179095">
    <property type="component" value="Unassembled WGS sequence"/>
</dbReference>
<organism evidence="1 2">
    <name type="scientific">candidate division WOR-1 bacterium RIFCSPLOWO2_12_FULL_45_9</name>
    <dbReference type="NCBI Taxonomy" id="1802568"/>
    <lineage>
        <taxon>Bacteria</taxon>
        <taxon>Bacillati</taxon>
        <taxon>Saganbacteria</taxon>
    </lineage>
</organism>
<accession>A0A1F4RNF3</accession>
<dbReference type="EMBL" id="METQ01000018">
    <property type="protein sequence ID" value="OGC09691.1"/>
    <property type="molecule type" value="Genomic_DNA"/>
</dbReference>
<evidence type="ECO:0000313" key="2">
    <source>
        <dbReference type="Proteomes" id="UP000179095"/>
    </source>
</evidence>
<evidence type="ECO:0000313" key="1">
    <source>
        <dbReference type="EMBL" id="OGC09691.1"/>
    </source>
</evidence>
<dbReference type="AlphaFoldDB" id="A0A1F4RNF3"/>
<dbReference type="STRING" id="1802568.A3F86_02280"/>
<name>A0A1F4RNF3_UNCSA</name>
<protein>
    <recommendedName>
        <fullName evidence="3">Outer membrane protein beta-barrel domain-containing protein</fullName>
    </recommendedName>
</protein>
<comment type="caution">
    <text evidence="1">The sequence shown here is derived from an EMBL/GenBank/DDBJ whole genome shotgun (WGS) entry which is preliminary data.</text>
</comment>
<evidence type="ECO:0008006" key="3">
    <source>
        <dbReference type="Google" id="ProtNLM"/>
    </source>
</evidence>
<reference evidence="1 2" key="1">
    <citation type="journal article" date="2016" name="Nat. Commun.">
        <title>Thousands of microbial genomes shed light on interconnected biogeochemical processes in an aquifer system.</title>
        <authorList>
            <person name="Anantharaman K."/>
            <person name="Brown C.T."/>
            <person name="Hug L.A."/>
            <person name="Sharon I."/>
            <person name="Castelle C.J."/>
            <person name="Probst A.J."/>
            <person name="Thomas B.C."/>
            <person name="Singh A."/>
            <person name="Wilkins M.J."/>
            <person name="Karaoz U."/>
            <person name="Brodie E.L."/>
            <person name="Williams K.H."/>
            <person name="Hubbard S.S."/>
            <person name="Banfield J.F."/>
        </authorList>
    </citation>
    <scope>NUCLEOTIDE SEQUENCE [LARGE SCALE GENOMIC DNA]</scope>
</reference>
<gene>
    <name evidence="1" type="ORF">A3F86_02280</name>
</gene>
<sequence>MLVGLLVSVGVWLALPVYALEGTATIGAQDLYNLSQRKTYRLGLRLSGISPASSLITSPYDFTVEFDAKLNENLDVGPRGGISGYQTGGVAVSAMKFGFGGRLYLTYWGEHGSTHGFFNAYVDAELDYYSAANISGIGAYGGVGLELAFGPNATGYGAIAYQTVSGTAPLDGIVVQLGTRLAFI</sequence>